<keyword evidence="3" id="KW-1185">Reference proteome</keyword>
<feature type="transmembrane region" description="Helical" evidence="1">
    <location>
        <begin position="86"/>
        <end position="106"/>
    </location>
</feature>
<keyword evidence="1" id="KW-1133">Transmembrane helix</keyword>
<protein>
    <recommendedName>
        <fullName evidence="4">Transmembrane protein 241</fullName>
    </recommendedName>
</protein>
<feature type="transmembrane region" description="Helical" evidence="1">
    <location>
        <begin position="57"/>
        <end position="74"/>
    </location>
</feature>
<reference evidence="2" key="2">
    <citation type="submission" date="2023-05" db="EMBL/GenBank/DDBJ databases">
        <authorList>
            <person name="Fouks B."/>
        </authorList>
    </citation>
    <scope>NUCLEOTIDE SEQUENCE</scope>
    <source>
        <strain evidence="2">Stay&amp;Tobe</strain>
        <tissue evidence="2">Testes</tissue>
    </source>
</reference>
<sequence length="235" mass="26209">MLVSKIHEYFHFCKNSIKYFRKVEYFEFFVYVFLFVAAIFVNKYVLSVLKFTYPTVFQGWQTLVGVIILKGLSVKKQLDVALLDRVTALNLLPHCFYFLGAIVAGSKALATLPIPVFVAVCNLPIACIFLLDYSSSPLNPGLVQITAGIISLGTAVSIILLDISMPFADSGYSWLLAHILFLTAQTLHSRITNPRYTEADKLYYSNIFSVVCSCTIKFLPGRSFLSTSFSTSTSS</sequence>
<feature type="transmembrane region" description="Helical" evidence="1">
    <location>
        <begin position="171"/>
        <end position="191"/>
    </location>
</feature>
<dbReference type="Proteomes" id="UP001233999">
    <property type="component" value="Unassembled WGS sequence"/>
</dbReference>
<proteinExistence type="predicted"/>
<keyword evidence="1" id="KW-0812">Transmembrane</keyword>
<name>A0AAD7ZPC7_DIPPU</name>
<organism evidence="2 3">
    <name type="scientific">Diploptera punctata</name>
    <name type="common">Pacific beetle cockroach</name>
    <dbReference type="NCBI Taxonomy" id="6984"/>
    <lineage>
        <taxon>Eukaryota</taxon>
        <taxon>Metazoa</taxon>
        <taxon>Ecdysozoa</taxon>
        <taxon>Arthropoda</taxon>
        <taxon>Hexapoda</taxon>
        <taxon>Insecta</taxon>
        <taxon>Pterygota</taxon>
        <taxon>Neoptera</taxon>
        <taxon>Polyneoptera</taxon>
        <taxon>Dictyoptera</taxon>
        <taxon>Blattodea</taxon>
        <taxon>Blaberoidea</taxon>
        <taxon>Blaberidae</taxon>
        <taxon>Diplopterinae</taxon>
        <taxon>Diploptera</taxon>
    </lineage>
</organism>
<evidence type="ECO:0000313" key="2">
    <source>
        <dbReference type="EMBL" id="KAJ9584454.1"/>
    </source>
</evidence>
<gene>
    <name evidence="2" type="ORF">L9F63_021208</name>
</gene>
<comment type="caution">
    <text evidence="2">The sequence shown here is derived from an EMBL/GenBank/DDBJ whole genome shotgun (WGS) entry which is preliminary data.</text>
</comment>
<evidence type="ECO:0000256" key="1">
    <source>
        <dbReference type="SAM" id="Phobius"/>
    </source>
</evidence>
<evidence type="ECO:0008006" key="4">
    <source>
        <dbReference type="Google" id="ProtNLM"/>
    </source>
</evidence>
<dbReference type="EMBL" id="JASPKZ010007405">
    <property type="protein sequence ID" value="KAJ9584454.1"/>
    <property type="molecule type" value="Genomic_DNA"/>
</dbReference>
<feature type="transmembrane region" description="Helical" evidence="1">
    <location>
        <begin position="203"/>
        <end position="220"/>
    </location>
</feature>
<dbReference type="AlphaFoldDB" id="A0AAD7ZPC7"/>
<feature type="transmembrane region" description="Helical" evidence="1">
    <location>
        <begin position="112"/>
        <end position="131"/>
    </location>
</feature>
<feature type="transmembrane region" description="Helical" evidence="1">
    <location>
        <begin position="143"/>
        <end position="165"/>
    </location>
</feature>
<feature type="transmembrane region" description="Helical" evidence="1">
    <location>
        <begin position="25"/>
        <end position="45"/>
    </location>
</feature>
<evidence type="ECO:0000313" key="3">
    <source>
        <dbReference type="Proteomes" id="UP001233999"/>
    </source>
</evidence>
<accession>A0AAD7ZPC7</accession>
<reference evidence="2" key="1">
    <citation type="journal article" date="2023" name="IScience">
        <title>Live-bearing cockroach genome reveals convergent evolutionary mechanisms linked to viviparity in insects and beyond.</title>
        <authorList>
            <person name="Fouks B."/>
            <person name="Harrison M.C."/>
            <person name="Mikhailova A.A."/>
            <person name="Marchal E."/>
            <person name="English S."/>
            <person name="Carruthers M."/>
            <person name="Jennings E.C."/>
            <person name="Chiamaka E.L."/>
            <person name="Frigard R.A."/>
            <person name="Pippel M."/>
            <person name="Attardo G.M."/>
            <person name="Benoit J.B."/>
            <person name="Bornberg-Bauer E."/>
            <person name="Tobe S.S."/>
        </authorList>
    </citation>
    <scope>NUCLEOTIDE SEQUENCE</scope>
    <source>
        <strain evidence="2">Stay&amp;Tobe</strain>
    </source>
</reference>
<keyword evidence="1" id="KW-0472">Membrane</keyword>